<protein>
    <submittedName>
        <fullName evidence="1">Uncharacterized protein</fullName>
    </submittedName>
</protein>
<sequence>MIPINGLLLELEKMESILNNHGSLDDSLIIDIFPHETAQQEQDLTVLQHRTRGDERTISKGVFLCSRLLTSTLCLVKMSVRKLHKTLSSHLWTDTILCVSDAYIFLLCRLASGPEMKDMTAASMAGGVV</sequence>
<keyword evidence="2" id="KW-1185">Reference proteome</keyword>
<organism evidence="1 2">
    <name type="scientific">Elysia crispata</name>
    <name type="common">lettuce slug</name>
    <dbReference type="NCBI Taxonomy" id="231223"/>
    <lineage>
        <taxon>Eukaryota</taxon>
        <taxon>Metazoa</taxon>
        <taxon>Spiralia</taxon>
        <taxon>Lophotrochozoa</taxon>
        <taxon>Mollusca</taxon>
        <taxon>Gastropoda</taxon>
        <taxon>Heterobranchia</taxon>
        <taxon>Euthyneura</taxon>
        <taxon>Panpulmonata</taxon>
        <taxon>Sacoglossa</taxon>
        <taxon>Placobranchoidea</taxon>
        <taxon>Plakobranchidae</taxon>
        <taxon>Elysia</taxon>
    </lineage>
</organism>
<reference evidence="1" key="1">
    <citation type="journal article" date="2023" name="G3 (Bethesda)">
        <title>A reference genome for the long-term kleptoplast-retaining sea slug Elysia crispata morphotype clarki.</title>
        <authorList>
            <person name="Eastman K.E."/>
            <person name="Pendleton A.L."/>
            <person name="Shaikh M.A."/>
            <person name="Suttiyut T."/>
            <person name="Ogas R."/>
            <person name="Tomko P."/>
            <person name="Gavelis G."/>
            <person name="Widhalm J.R."/>
            <person name="Wisecaver J.H."/>
        </authorList>
    </citation>
    <scope>NUCLEOTIDE SEQUENCE</scope>
    <source>
        <strain evidence="1">ECLA1</strain>
    </source>
</reference>
<dbReference type="AlphaFoldDB" id="A0AAE0ZD40"/>
<dbReference type="Proteomes" id="UP001283361">
    <property type="component" value="Unassembled WGS sequence"/>
</dbReference>
<dbReference type="EMBL" id="JAWDGP010004170">
    <property type="protein sequence ID" value="KAK3767167.1"/>
    <property type="molecule type" value="Genomic_DNA"/>
</dbReference>
<proteinExistence type="predicted"/>
<evidence type="ECO:0000313" key="1">
    <source>
        <dbReference type="EMBL" id="KAK3767167.1"/>
    </source>
</evidence>
<gene>
    <name evidence="1" type="ORF">RRG08_018038</name>
</gene>
<name>A0AAE0ZD40_9GAST</name>
<comment type="caution">
    <text evidence="1">The sequence shown here is derived from an EMBL/GenBank/DDBJ whole genome shotgun (WGS) entry which is preliminary data.</text>
</comment>
<evidence type="ECO:0000313" key="2">
    <source>
        <dbReference type="Proteomes" id="UP001283361"/>
    </source>
</evidence>
<accession>A0AAE0ZD40</accession>